<evidence type="ECO:0000256" key="1">
    <source>
        <dbReference type="SAM" id="Phobius"/>
    </source>
</evidence>
<dbReference type="InParanoid" id="T0Q2G7"/>
<dbReference type="PANTHER" id="PTHR23028:SF53">
    <property type="entry name" value="ACYL_TRANSF_3 DOMAIN-CONTAINING PROTEIN"/>
    <property type="match status" value="1"/>
</dbReference>
<dbReference type="Pfam" id="PF01757">
    <property type="entry name" value="Acyl_transf_3"/>
    <property type="match status" value="1"/>
</dbReference>
<dbReference type="InterPro" id="IPR050879">
    <property type="entry name" value="Acyltransferase_3"/>
</dbReference>
<keyword evidence="1" id="KW-0812">Transmembrane</keyword>
<accession>T0Q2G7</accession>
<dbReference type="AlphaFoldDB" id="T0Q2G7"/>
<dbReference type="InterPro" id="IPR043968">
    <property type="entry name" value="SGNH"/>
</dbReference>
<evidence type="ECO:0000259" key="3">
    <source>
        <dbReference type="Pfam" id="PF19040"/>
    </source>
</evidence>
<dbReference type="GO" id="GO:0016747">
    <property type="term" value="F:acyltransferase activity, transferring groups other than amino-acyl groups"/>
    <property type="evidence" value="ECO:0007669"/>
    <property type="project" value="InterPro"/>
</dbReference>
<dbReference type="VEuPathDB" id="FungiDB:SDRG_14639"/>
<feature type="domain" description="SGNH" evidence="3">
    <location>
        <begin position="587"/>
        <end position="822"/>
    </location>
</feature>
<reference evidence="4 5" key="1">
    <citation type="submission" date="2012-04" db="EMBL/GenBank/DDBJ databases">
        <title>The Genome Sequence of Saprolegnia declina VS20.</title>
        <authorList>
            <consortium name="The Broad Institute Genome Sequencing Platform"/>
            <person name="Russ C."/>
            <person name="Nusbaum C."/>
            <person name="Tyler B."/>
            <person name="van West P."/>
            <person name="Dieguez-Uribeondo J."/>
            <person name="de Bruijn I."/>
            <person name="Tripathy S."/>
            <person name="Jiang R."/>
            <person name="Young S.K."/>
            <person name="Zeng Q."/>
            <person name="Gargeya S."/>
            <person name="Fitzgerald M."/>
            <person name="Haas B."/>
            <person name="Abouelleil A."/>
            <person name="Alvarado L."/>
            <person name="Arachchi H.M."/>
            <person name="Berlin A."/>
            <person name="Chapman S.B."/>
            <person name="Goldberg J."/>
            <person name="Griggs A."/>
            <person name="Gujja S."/>
            <person name="Hansen M."/>
            <person name="Howarth C."/>
            <person name="Imamovic A."/>
            <person name="Larimer J."/>
            <person name="McCowen C."/>
            <person name="Montmayeur A."/>
            <person name="Murphy C."/>
            <person name="Neiman D."/>
            <person name="Pearson M."/>
            <person name="Priest M."/>
            <person name="Roberts A."/>
            <person name="Saif S."/>
            <person name="Shea T."/>
            <person name="Sisk P."/>
            <person name="Sykes S."/>
            <person name="Wortman J."/>
            <person name="Nusbaum C."/>
            <person name="Birren B."/>
        </authorList>
    </citation>
    <scope>NUCLEOTIDE SEQUENCE [LARGE SCALE GENOMIC DNA]</scope>
    <source>
        <strain evidence="4 5">VS20</strain>
    </source>
</reference>
<name>T0Q2G7_SAPDV</name>
<feature type="transmembrane region" description="Helical" evidence="1">
    <location>
        <begin position="390"/>
        <end position="409"/>
    </location>
</feature>
<sequence length="840" mass="91917">MPHSSDVLPSPSVVVIDEPVVVEVAKPHAAYRPDVDGLRTLAVLPVVVFHAYPDLFPGGFIGVDIFFVISGYLISGILFKENQRGSFSYASFYTRRVRRIFPTLILVLSATLWMGYLYLMAAKLKALAATMLAGTLFCANLQVLSLEHSYFALDIKMNPLLHLWSLGVEEQFYIFWPLLASMVMRLSYKRALLLQMAVLIGSFGFNIGFIGYHDTNNVSFYNPLSRFWQMAMGGLLAYVTKFNPNEAYTSVTTSPGAAKASSSAPSPRRNHLLSVSGLVCILVGFYCINEARLFPGFWALLPTVGATLLIAAGPDAIINQHLLSNRVAVYIGKISYCLYLWHWPLLVFAKERYPDDPPMYASPLTMLLASFVLSVLTYKDVETPLRRKKAWYVTPTLVLCVVALGIAALCVYTDPSQFSAIEIEVAKSLTAADVEMAPVATAPADYPSQVQAHATEAGNSTWTSVHASNVPIVASGAPVVIPVNASVQLATAAPVVATDAPVNATEVRVVATAAPIVATAAPIVATAAPVLKKRPPTTLAMVRKSQVDGAWNTGAGITCPADLPYVAKAITPKPFPFKEFISSAYPEVCQLLNPHHEENGVLVVLGDSHADMTKPRIVRLFEQATAAQKPFPTVIFKTRFGRALLSCRPEFSANMAMVKALKPQAVLLVIHWIQYLNPAAPAGAPQSYPPKCCWENGVPCKDQSMADVDALLLDLQDELIALRDLGIKVFLVDQSPEYDRMNPATWLHGETVKLPTEPVLKSVFQHERQWLFDRLHRVVANSDATLIDYADNYSDGDKIKFVDDAGVPYIWIYNHLTSTAARNHLSVVDRVVAAAMTRHA</sequence>
<keyword evidence="1" id="KW-0472">Membrane</keyword>
<dbReference type="GO" id="GO:0016020">
    <property type="term" value="C:membrane"/>
    <property type="evidence" value="ECO:0007669"/>
    <property type="project" value="TreeGrafter"/>
</dbReference>
<dbReference type="RefSeq" id="XP_008619005.1">
    <property type="nucleotide sequence ID" value="XM_008620783.1"/>
</dbReference>
<feature type="domain" description="Acyltransferase 3" evidence="2">
    <location>
        <begin position="34"/>
        <end position="376"/>
    </location>
</feature>
<gene>
    <name evidence="4" type="ORF">SDRG_14639</name>
</gene>
<dbReference type="EMBL" id="JH767206">
    <property type="protein sequence ID" value="EQC27585.1"/>
    <property type="molecule type" value="Genomic_DNA"/>
</dbReference>
<feature type="transmembrane region" description="Helical" evidence="1">
    <location>
        <begin position="297"/>
        <end position="318"/>
    </location>
</feature>
<dbReference type="InterPro" id="IPR002656">
    <property type="entry name" value="Acyl_transf_3_dom"/>
</dbReference>
<feature type="transmembrane region" description="Helical" evidence="1">
    <location>
        <begin position="55"/>
        <end position="79"/>
    </location>
</feature>
<dbReference type="eggNOG" id="ENOG502S34G">
    <property type="taxonomic scope" value="Eukaryota"/>
</dbReference>
<evidence type="ECO:0000259" key="2">
    <source>
        <dbReference type="Pfam" id="PF01757"/>
    </source>
</evidence>
<keyword evidence="1" id="KW-1133">Transmembrane helix</keyword>
<dbReference type="OrthoDB" id="207378at2759"/>
<dbReference type="Proteomes" id="UP000030762">
    <property type="component" value="Unassembled WGS sequence"/>
</dbReference>
<evidence type="ECO:0000313" key="4">
    <source>
        <dbReference type="EMBL" id="EQC27585.1"/>
    </source>
</evidence>
<dbReference type="Pfam" id="PF19040">
    <property type="entry name" value="SGNH"/>
    <property type="match status" value="1"/>
</dbReference>
<evidence type="ECO:0000313" key="5">
    <source>
        <dbReference type="Proteomes" id="UP000030762"/>
    </source>
</evidence>
<dbReference type="GO" id="GO:0000271">
    <property type="term" value="P:polysaccharide biosynthetic process"/>
    <property type="evidence" value="ECO:0007669"/>
    <property type="project" value="TreeGrafter"/>
</dbReference>
<organism evidence="4 5">
    <name type="scientific">Saprolegnia diclina (strain VS20)</name>
    <dbReference type="NCBI Taxonomy" id="1156394"/>
    <lineage>
        <taxon>Eukaryota</taxon>
        <taxon>Sar</taxon>
        <taxon>Stramenopiles</taxon>
        <taxon>Oomycota</taxon>
        <taxon>Saprolegniomycetes</taxon>
        <taxon>Saprolegniales</taxon>
        <taxon>Saprolegniaceae</taxon>
        <taxon>Saprolegnia</taxon>
    </lineage>
</organism>
<feature type="transmembrane region" description="Helical" evidence="1">
    <location>
        <begin position="100"/>
        <end position="120"/>
    </location>
</feature>
<feature type="transmembrane region" description="Helical" evidence="1">
    <location>
        <begin position="126"/>
        <end position="146"/>
    </location>
</feature>
<keyword evidence="5" id="KW-1185">Reference proteome</keyword>
<protein>
    <recommendedName>
        <fullName evidence="6">Acyltransferase 3 domain-containing protein</fullName>
    </recommendedName>
</protein>
<feature type="transmembrane region" description="Helical" evidence="1">
    <location>
        <begin position="360"/>
        <end position="378"/>
    </location>
</feature>
<evidence type="ECO:0008006" key="6">
    <source>
        <dbReference type="Google" id="ProtNLM"/>
    </source>
</evidence>
<dbReference type="GeneID" id="19955366"/>
<dbReference type="OMA" id="FSANMAM"/>
<dbReference type="PANTHER" id="PTHR23028">
    <property type="entry name" value="ACETYLTRANSFERASE"/>
    <property type="match status" value="1"/>
</dbReference>
<proteinExistence type="predicted"/>
<feature type="transmembrane region" description="Helical" evidence="1">
    <location>
        <begin position="191"/>
        <end position="212"/>
    </location>
</feature>
<feature type="transmembrane region" description="Helical" evidence="1">
    <location>
        <begin position="272"/>
        <end position="291"/>
    </location>
</feature>